<dbReference type="EMBL" id="QFQB01000120">
    <property type="protein sequence ID" value="PZQ43933.1"/>
    <property type="molecule type" value="Genomic_DNA"/>
</dbReference>
<gene>
    <name evidence="1" type="ORF">DI551_11175</name>
</gene>
<organism evidence="1 2">
    <name type="scientific">Micavibrio aeruginosavorus</name>
    <dbReference type="NCBI Taxonomy" id="349221"/>
    <lineage>
        <taxon>Bacteria</taxon>
        <taxon>Pseudomonadati</taxon>
        <taxon>Bdellovibrionota</taxon>
        <taxon>Bdellovibrionia</taxon>
        <taxon>Bdellovibrionales</taxon>
        <taxon>Pseudobdellovibrionaceae</taxon>
        <taxon>Micavibrio</taxon>
    </lineage>
</organism>
<dbReference type="InterPro" id="IPR029063">
    <property type="entry name" value="SAM-dependent_MTases_sf"/>
</dbReference>
<accession>A0A2W5PN52</accession>
<evidence type="ECO:0000313" key="2">
    <source>
        <dbReference type="Proteomes" id="UP000249417"/>
    </source>
</evidence>
<dbReference type="SUPFAM" id="SSF53335">
    <property type="entry name" value="S-adenosyl-L-methionine-dependent methyltransferases"/>
    <property type="match status" value="1"/>
</dbReference>
<reference evidence="1 2" key="1">
    <citation type="submission" date="2017-08" db="EMBL/GenBank/DDBJ databases">
        <title>Infants hospitalized years apart are colonized by the same room-sourced microbial strains.</title>
        <authorList>
            <person name="Brooks B."/>
            <person name="Olm M.R."/>
            <person name="Firek B.A."/>
            <person name="Baker R."/>
            <person name="Thomas B.C."/>
            <person name="Morowitz M.J."/>
            <person name="Banfield J.F."/>
        </authorList>
    </citation>
    <scope>NUCLEOTIDE SEQUENCE [LARGE SCALE GENOMIC DNA]</scope>
    <source>
        <strain evidence="1">S2_005_002_R2_29</strain>
    </source>
</reference>
<evidence type="ECO:0000313" key="1">
    <source>
        <dbReference type="EMBL" id="PZQ43933.1"/>
    </source>
</evidence>
<dbReference type="Gene3D" id="3.40.50.150">
    <property type="entry name" value="Vaccinia Virus protein VP39"/>
    <property type="match status" value="1"/>
</dbReference>
<comment type="caution">
    <text evidence="1">The sequence shown here is derived from an EMBL/GenBank/DDBJ whole genome shotgun (WGS) entry which is preliminary data.</text>
</comment>
<name>A0A2W5PN52_9BACT</name>
<protein>
    <recommendedName>
        <fullName evidence="3">Methyltransferase type 11 domain-containing protein</fullName>
    </recommendedName>
</protein>
<proteinExistence type="predicted"/>
<dbReference type="AlphaFoldDB" id="A0A2W5PN52"/>
<evidence type="ECO:0008006" key="3">
    <source>
        <dbReference type="Google" id="ProtNLM"/>
    </source>
</evidence>
<sequence>MGTEISETAKDFPNTIQWDFHNVKPEWIGSVDFIYSNSFDHSYDPEKCLNAWMSCITPNGLCILEHSAEHAIKGASALDPFGAELMQMPYLITKWGNGAFGASEILKAPVTGHDAVDLYFIIVRKFPTI</sequence>
<dbReference type="Proteomes" id="UP000249417">
    <property type="component" value="Unassembled WGS sequence"/>
</dbReference>